<organism evidence="1 2">
    <name type="scientific">Hypoxylon rubiginosum</name>
    <dbReference type="NCBI Taxonomy" id="110542"/>
    <lineage>
        <taxon>Eukaryota</taxon>
        <taxon>Fungi</taxon>
        <taxon>Dikarya</taxon>
        <taxon>Ascomycota</taxon>
        <taxon>Pezizomycotina</taxon>
        <taxon>Sordariomycetes</taxon>
        <taxon>Xylariomycetidae</taxon>
        <taxon>Xylariales</taxon>
        <taxon>Hypoxylaceae</taxon>
        <taxon>Hypoxylon</taxon>
    </lineage>
</organism>
<dbReference type="EMBL" id="MU394288">
    <property type="protein sequence ID" value="KAI6090982.1"/>
    <property type="molecule type" value="Genomic_DNA"/>
</dbReference>
<reference evidence="1 2" key="1">
    <citation type="journal article" date="2022" name="New Phytol.">
        <title>Ecological generalism drives hyperdiversity of secondary metabolite gene clusters in xylarialean endophytes.</title>
        <authorList>
            <person name="Franco M.E.E."/>
            <person name="Wisecaver J.H."/>
            <person name="Arnold A.E."/>
            <person name="Ju Y.M."/>
            <person name="Slot J.C."/>
            <person name="Ahrendt S."/>
            <person name="Moore L.P."/>
            <person name="Eastman K.E."/>
            <person name="Scott K."/>
            <person name="Konkel Z."/>
            <person name="Mondo S.J."/>
            <person name="Kuo A."/>
            <person name="Hayes R.D."/>
            <person name="Haridas S."/>
            <person name="Andreopoulos B."/>
            <person name="Riley R."/>
            <person name="LaButti K."/>
            <person name="Pangilinan J."/>
            <person name="Lipzen A."/>
            <person name="Amirebrahimi M."/>
            <person name="Yan J."/>
            <person name="Adam C."/>
            <person name="Keymanesh K."/>
            <person name="Ng V."/>
            <person name="Louie K."/>
            <person name="Northen T."/>
            <person name="Drula E."/>
            <person name="Henrissat B."/>
            <person name="Hsieh H.M."/>
            <person name="Youens-Clark K."/>
            <person name="Lutzoni F."/>
            <person name="Miadlikowska J."/>
            <person name="Eastwood D.C."/>
            <person name="Hamelin R.C."/>
            <person name="Grigoriev I.V."/>
            <person name="U'Ren J.M."/>
        </authorList>
    </citation>
    <scope>NUCLEOTIDE SEQUENCE [LARGE SCALE GENOMIC DNA]</scope>
    <source>
        <strain evidence="1 2">ER1909</strain>
    </source>
</reference>
<evidence type="ECO:0000313" key="2">
    <source>
        <dbReference type="Proteomes" id="UP001497680"/>
    </source>
</evidence>
<accession>A0ACC0DE92</accession>
<proteinExistence type="predicted"/>
<keyword evidence="2" id="KW-1185">Reference proteome</keyword>
<gene>
    <name evidence="1" type="ORF">F4821DRAFT_255269</name>
</gene>
<evidence type="ECO:0000313" key="1">
    <source>
        <dbReference type="EMBL" id="KAI6090982.1"/>
    </source>
</evidence>
<sequence>MQISISSSFLFFLATSAAAKLEGGYINSCLEVRLDDNGNPQDLTGDCHSNTGQYTRKTRLDLNLCYSVDPETRNITVAFFRDY</sequence>
<name>A0ACC0DE92_9PEZI</name>
<protein>
    <submittedName>
        <fullName evidence="1">Uncharacterized protein</fullName>
    </submittedName>
</protein>
<dbReference type="Proteomes" id="UP001497680">
    <property type="component" value="Unassembled WGS sequence"/>
</dbReference>
<comment type="caution">
    <text evidence="1">The sequence shown here is derived from an EMBL/GenBank/DDBJ whole genome shotgun (WGS) entry which is preliminary data.</text>
</comment>